<evidence type="ECO:0000313" key="1">
    <source>
        <dbReference type="EMBL" id="PRQ09368.1"/>
    </source>
</evidence>
<dbReference type="AlphaFoldDB" id="A0A2S9YW91"/>
<name>A0A2S9YW91_9BACT</name>
<organism evidence="1 2">
    <name type="scientific">Enhygromyxa salina</name>
    <dbReference type="NCBI Taxonomy" id="215803"/>
    <lineage>
        <taxon>Bacteria</taxon>
        <taxon>Pseudomonadati</taxon>
        <taxon>Myxococcota</taxon>
        <taxon>Polyangia</taxon>
        <taxon>Nannocystales</taxon>
        <taxon>Nannocystaceae</taxon>
        <taxon>Enhygromyxa</taxon>
    </lineage>
</organism>
<dbReference type="PROSITE" id="PS51257">
    <property type="entry name" value="PROKAR_LIPOPROTEIN"/>
    <property type="match status" value="1"/>
</dbReference>
<dbReference type="Proteomes" id="UP000238823">
    <property type="component" value="Unassembled WGS sequence"/>
</dbReference>
<reference evidence="1 2" key="1">
    <citation type="submission" date="2018-03" db="EMBL/GenBank/DDBJ databases">
        <title>Draft Genome Sequences of the Obligatory Marine Myxobacteria Enhygromyxa salina SWB007.</title>
        <authorList>
            <person name="Poehlein A."/>
            <person name="Moghaddam J.A."/>
            <person name="Harms H."/>
            <person name="Alanjari M."/>
            <person name="Koenig G.M."/>
            <person name="Daniel R."/>
            <person name="Schaeberle T.F."/>
        </authorList>
    </citation>
    <scope>NUCLEOTIDE SEQUENCE [LARGE SCALE GENOMIC DNA]</scope>
    <source>
        <strain evidence="1 2">SWB007</strain>
    </source>
</reference>
<sequence length="280" mass="30278">MQPHKPTERIVDPTPSLGAVTVIGVCMLLLGCSRPHATEDNADSQDLPDLPTDLPIEPPEYAGVLVGLAYEFQATQFQECESGEMFEISYPGWDSVLKGSCWGVYTRIRGRLDRSFDPPRLFLEETLEARWCEPEGCAGPCTPVHDSCYAETETYPCQPVLGAGLHCGDTSYCKPVRFAATQTAGWMHHTCRPPVGHGVEGDACDYPADPGDVDTCAYGYGCWNPQGDIAAPGTCVPYCDVTGEWGPACEGTCVRCSSSEEWGLCMTGCSGDDCNVDEFC</sequence>
<gene>
    <name evidence="1" type="ORF">ENSA7_08950</name>
</gene>
<comment type="caution">
    <text evidence="1">The sequence shown here is derived from an EMBL/GenBank/DDBJ whole genome shotgun (WGS) entry which is preliminary data.</text>
</comment>
<evidence type="ECO:0000313" key="2">
    <source>
        <dbReference type="Proteomes" id="UP000238823"/>
    </source>
</evidence>
<proteinExistence type="predicted"/>
<protein>
    <submittedName>
        <fullName evidence="1">Uncharacterized protein</fullName>
    </submittedName>
</protein>
<accession>A0A2S9YW91</accession>
<dbReference type="EMBL" id="PVNL01000026">
    <property type="protein sequence ID" value="PRQ09368.1"/>
    <property type="molecule type" value="Genomic_DNA"/>
</dbReference>